<dbReference type="PANTHER" id="PTHR30012:SF0">
    <property type="entry name" value="TYPE II SECRETION SYSTEM PROTEIN F-RELATED"/>
    <property type="match status" value="1"/>
</dbReference>
<evidence type="ECO:0000256" key="4">
    <source>
        <dbReference type="ARBA" id="ARBA00022519"/>
    </source>
</evidence>
<protein>
    <submittedName>
        <fullName evidence="10">Type II secretion system protein F (GspF)</fullName>
    </submittedName>
</protein>
<organism evidence="10 11">
    <name type="scientific">Orenia marismortui</name>
    <dbReference type="NCBI Taxonomy" id="46469"/>
    <lineage>
        <taxon>Bacteria</taxon>
        <taxon>Bacillati</taxon>
        <taxon>Bacillota</taxon>
        <taxon>Clostridia</taxon>
        <taxon>Halanaerobiales</taxon>
        <taxon>Halobacteroidaceae</taxon>
        <taxon>Orenia</taxon>
    </lineage>
</organism>
<comment type="caution">
    <text evidence="10">The sequence shown here is derived from an EMBL/GenBank/DDBJ whole genome shotgun (WGS) entry which is preliminary data.</text>
</comment>
<dbReference type="AlphaFoldDB" id="A0A4V3GYP0"/>
<feature type="transmembrane region" description="Helical" evidence="8">
    <location>
        <begin position="373"/>
        <end position="396"/>
    </location>
</feature>
<evidence type="ECO:0000313" key="10">
    <source>
        <dbReference type="EMBL" id="TDX53281.1"/>
    </source>
</evidence>
<reference evidence="10 11" key="1">
    <citation type="submission" date="2019-03" db="EMBL/GenBank/DDBJ databases">
        <title>Subsurface microbial communities from deep shales in Ohio and West Virginia, USA.</title>
        <authorList>
            <person name="Wrighton K."/>
        </authorList>
    </citation>
    <scope>NUCLEOTIDE SEQUENCE [LARGE SCALE GENOMIC DNA]</scope>
    <source>
        <strain evidence="10 11">MSL 6dP</strain>
    </source>
</reference>
<feature type="domain" description="Type II secretion system protein GspF" evidence="9">
    <location>
        <begin position="67"/>
        <end position="190"/>
    </location>
</feature>
<feature type="domain" description="Type II secretion system protein GspF" evidence="9">
    <location>
        <begin position="271"/>
        <end position="392"/>
    </location>
</feature>
<name>A0A4V3GYP0_9FIRM</name>
<dbReference type="Pfam" id="PF00482">
    <property type="entry name" value="T2SSF"/>
    <property type="match status" value="2"/>
</dbReference>
<gene>
    <name evidence="10" type="ORF">C7959_103134</name>
</gene>
<feature type="transmembrane region" description="Helical" evidence="8">
    <location>
        <begin position="220"/>
        <end position="239"/>
    </location>
</feature>
<evidence type="ECO:0000256" key="3">
    <source>
        <dbReference type="ARBA" id="ARBA00022475"/>
    </source>
</evidence>
<evidence type="ECO:0000256" key="2">
    <source>
        <dbReference type="ARBA" id="ARBA00005745"/>
    </source>
</evidence>
<evidence type="ECO:0000256" key="1">
    <source>
        <dbReference type="ARBA" id="ARBA00004429"/>
    </source>
</evidence>
<dbReference type="PRINTS" id="PR00812">
    <property type="entry name" value="BCTERIALGSPF"/>
</dbReference>
<comment type="similarity">
    <text evidence="2">Belongs to the GSP F family.</text>
</comment>
<keyword evidence="7 8" id="KW-0472">Membrane</keyword>
<feature type="transmembrane region" description="Helical" evidence="8">
    <location>
        <begin position="167"/>
        <end position="189"/>
    </location>
</feature>
<evidence type="ECO:0000313" key="11">
    <source>
        <dbReference type="Proteomes" id="UP000295832"/>
    </source>
</evidence>
<dbReference type="InterPro" id="IPR018076">
    <property type="entry name" value="T2SS_GspF_dom"/>
</dbReference>
<dbReference type="PANTHER" id="PTHR30012">
    <property type="entry name" value="GENERAL SECRETION PATHWAY PROTEIN"/>
    <property type="match status" value="1"/>
</dbReference>
<sequence>MAKFAYEAINPDTGDTITGSIEAKSQDEALEKIEAQSLSPFNLKEEKDKQRKKKFIFPKRGENLILFTHQLANLLKAGVQLGEALEIVHRLLKPSELKNIIKNIYDSIKSGKNFAESLANYPNYFSSSYINIIKAGEEGGFLDSACQRLAKDLEDDAQLKSFVISCLIYPAILSIVAILAIIVMITYVLPKFLVIYDNYGQTLPFTTEILLNISQFLSNYWIVIVLALITIAIVSWKYYRSKEGKVKVDGYILSLPIVSDLIVGISVAKISRSIGTMLESGVPLLKALQLSQHISNNIIIRQALEEASLEVKKGRTLSEALNKREIFPEILIYMIGVGEKTGRLGAMLLEVAKNFERDSKKNLEKFMKAFEPLLILFMGLMIGFIIISILLPILGISNLSL</sequence>
<keyword evidence="11" id="KW-1185">Reference proteome</keyword>
<keyword evidence="6 8" id="KW-1133">Transmembrane helix</keyword>
<accession>A0A4V3GYP0</accession>
<dbReference type="FunFam" id="1.20.81.30:FF:000001">
    <property type="entry name" value="Type II secretion system protein F"/>
    <property type="match status" value="2"/>
</dbReference>
<dbReference type="EMBL" id="SOEG01000003">
    <property type="protein sequence ID" value="TDX53281.1"/>
    <property type="molecule type" value="Genomic_DNA"/>
</dbReference>
<dbReference type="GO" id="GO:0005886">
    <property type="term" value="C:plasma membrane"/>
    <property type="evidence" value="ECO:0007669"/>
    <property type="project" value="UniProtKB-SubCell"/>
</dbReference>
<keyword evidence="4" id="KW-0997">Cell inner membrane</keyword>
<dbReference type="Gene3D" id="1.20.81.30">
    <property type="entry name" value="Type II secretion system (T2SS), domain F"/>
    <property type="match status" value="2"/>
</dbReference>
<dbReference type="RefSeq" id="WP_134114960.1">
    <property type="nucleotide sequence ID" value="NZ_SOEG01000003.1"/>
</dbReference>
<evidence type="ECO:0000256" key="5">
    <source>
        <dbReference type="ARBA" id="ARBA00022692"/>
    </source>
</evidence>
<keyword evidence="5 8" id="KW-0812">Transmembrane</keyword>
<evidence type="ECO:0000256" key="7">
    <source>
        <dbReference type="ARBA" id="ARBA00023136"/>
    </source>
</evidence>
<dbReference type="InterPro" id="IPR003004">
    <property type="entry name" value="GspF/PilC"/>
</dbReference>
<comment type="subcellular location">
    <subcellularLocation>
        <location evidence="1">Cell inner membrane</location>
        <topology evidence="1">Multi-pass membrane protein</topology>
    </subcellularLocation>
</comment>
<evidence type="ECO:0000256" key="6">
    <source>
        <dbReference type="ARBA" id="ARBA00022989"/>
    </source>
</evidence>
<dbReference type="InterPro" id="IPR042094">
    <property type="entry name" value="T2SS_GspF_sf"/>
</dbReference>
<evidence type="ECO:0000259" key="9">
    <source>
        <dbReference type="Pfam" id="PF00482"/>
    </source>
</evidence>
<proteinExistence type="inferred from homology"/>
<evidence type="ECO:0000256" key="8">
    <source>
        <dbReference type="SAM" id="Phobius"/>
    </source>
</evidence>
<dbReference type="STRING" id="926561.GCA_000379025_01799"/>
<keyword evidence="3" id="KW-1003">Cell membrane</keyword>
<dbReference type="Proteomes" id="UP000295832">
    <property type="component" value="Unassembled WGS sequence"/>
</dbReference>